<dbReference type="eggNOG" id="COG1814">
    <property type="taxonomic scope" value="Bacteria"/>
</dbReference>
<evidence type="ECO:0000256" key="3">
    <source>
        <dbReference type="ARBA" id="ARBA00022989"/>
    </source>
</evidence>
<dbReference type="GO" id="GO:0005384">
    <property type="term" value="F:manganese ion transmembrane transporter activity"/>
    <property type="evidence" value="ECO:0007669"/>
    <property type="project" value="InterPro"/>
</dbReference>
<dbReference type="InterPro" id="IPR008217">
    <property type="entry name" value="Ccc1_fam"/>
</dbReference>
<keyword evidence="3 6" id="KW-1133">Transmembrane helix</keyword>
<dbReference type="Proteomes" id="UP000002770">
    <property type="component" value="Unassembled WGS sequence"/>
</dbReference>
<evidence type="ECO:0000313" key="7">
    <source>
        <dbReference type="EMBL" id="EHL28973.1"/>
    </source>
</evidence>
<keyword evidence="5" id="KW-0175">Coiled coil</keyword>
<dbReference type="AlphaFoldDB" id="G9EUH3"/>
<feature type="transmembrane region" description="Helical" evidence="6">
    <location>
        <begin position="148"/>
        <end position="169"/>
    </location>
</feature>
<feature type="transmembrane region" description="Helical" evidence="6">
    <location>
        <begin position="209"/>
        <end position="230"/>
    </location>
</feature>
<feature type="transmembrane region" description="Helical" evidence="6">
    <location>
        <begin position="21"/>
        <end position="42"/>
    </location>
</feature>
<reference evidence="7 8" key="1">
    <citation type="journal article" date="2011" name="BMC Genomics">
        <title>Insight into cross-talk between intra-amoebal pathogens.</title>
        <authorList>
            <person name="Gimenez G."/>
            <person name="Bertelli C."/>
            <person name="Moliner C."/>
            <person name="Robert C."/>
            <person name="Raoult D."/>
            <person name="Fournier P.E."/>
            <person name="Greub G."/>
        </authorList>
    </citation>
    <scope>NUCLEOTIDE SEQUENCE [LARGE SCALE GENOMIC DNA]</scope>
    <source>
        <strain evidence="7 8">LLAP12</strain>
    </source>
</reference>
<evidence type="ECO:0000313" key="8">
    <source>
        <dbReference type="Proteomes" id="UP000002770"/>
    </source>
</evidence>
<evidence type="ECO:0000256" key="6">
    <source>
        <dbReference type="SAM" id="Phobius"/>
    </source>
</evidence>
<gene>
    <name evidence="7" type="ORF">LDG_8967</name>
</gene>
<evidence type="ECO:0000256" key="4">
    <source>
        <dbReference type="ARBA" id="ARBA00023136"/>
    </source>
</evidence>
<proteinExistence type="predicted"/>
<dbReference type="InParanoid" id="G9EUH3"/>
<dbReference type="EMBL" id="JH413850">
    <property type="protein sequence ID" value="EHL28973.1"/>
    <property type="molecule type" value="Genomic_DNA"/>
</dbReference>
<feature type="transmembrane region" description="Helical" evidence="6">
    <location>
        <begin position="175"/>
        <end position="197"/>
    </location>
</feature>
<name>G9EUH3_9GAMM</name>
<comment type="subcellular location">
    <subcellularLocation>
        <location evidence="1">Endomembrane system</location>
        <topology evidence="1">Multi-pass membrane protein</topology>
    </subcellularLocation>
</comment>
<dbReference type="GO" id="GO:0030026">
    <property type="term" value="P:intracellular manganese ion homeostasis"/>
    <property type="evidence" value="ECO:0007669"/>
    <property type="project" value="InterPro"/>
</dbReference>
<accession>G9EUH3</accession>
<dbReference type="STRING" id="658187.LDG_8967"/>
<keyword evidence="8" id="KW-1185">Reference proteome</keyword>
<evidence type="ECO:0000256" key="2">
    <source>
        <dbReference type="ARBA" id="ARBA00022692"/>
    </source>
</evidence>
<evidence type="ECO:0000256" key="5">
    <source>
        <dbReference type="SAM" id="Coils"/>
    </source>
</evidence>
<evidence type="ECO:0000256" key="1">
    <source>
        <dbReference type="ARBA" id="ARBA00004127"/>
    </source>
</evidence>
<dbReference type="Pfam" id="PF01988">
    <property type="entry name" value="VIT1"/>
    <property type="match status" value="1"/>
</dbReference>
<keyword evidence="4 6" id="KW-0472">Membrane</keyword>
<protein>
    <submittedName>
        <fullName evidence="7">Putative membrane protein</fullName>
    </submittedName>
</protein>
<organism evidence="7 8">
    <name type="scientific">Legionella drancourtii LLAP12</name>
    <dbReference type="NCBI Taxonomy" id="658187"/>
    <lineage>
        <taxon>Bacteria</taxon>
        <taxon>Pseudomonadati</taxon>
        <taxon>Pseudomonadota</taxon>
        <taxon>Gammaproteobacteria</taxon>
        <taxon>Legionellales</taxon>
        <taxon>Legionellaceae</taxon>
        <taxon>Legionella</taxon>
    </lineage>
</organism>
<dbReference type="CDD" id="cd02432">
    <property type="entry name" value="Nodulin-21_like_1"/>
    <property type="match status" value="1"/>
</dbReference>
<feature type="coiled-coil region" evidence="5">
    <location>
        <begin position="72"/>
        <end position="99"/>
    </location>
</feature>
<sequence>MYMRHKEYHRIERIGWLRAAVLGANDGIISTASLLIGVAAAHTPYNGIFIAGIAGLIAGAMSMAAGEYISVSSQADTEKSALQLEKRELTENLANEVEELTTIYINRGLDHDIAKEVAKQLMAKDALSTHARDELGITEVTNARPLQAALFSACSFTLGSLLPLLIIFIVPRIYLIPSVAIMAVLFLALLGAVAAKVGGARILLGSLRVVTWGTMAMLVSAGIGSLLGIAV</sequence>
<dbReference type="HOGENOM" id="CLU_038957_3_0_6"/>
<dbReference type="GO" id="GO:0012505">
    <property type="term" value="C:endomembrane system"/>
    <property type="evidence" value="ECO:0007669"/>
    <property type="project" value="UniProtKB-SubCell"/>
</dbReference>
<dbReference type="PANTHER" id="PTHR31851">
    <property type="entry name" value="FE(2+)/MN(2+) TRANSPORTER PCL1"/>
    <property type="match status" value="1"/>
</dbReference>
<keyword evidence="2 6" id="KW-0812">Transmembrane</keyword>
<feature type="transmembrane region" description="Helical" evidence="6">
    <location>
        <begin position="48"/>
        <end position="69"/>
    </location>
</feature>